<dbReference type="GO" id="GO:0005829">
    <property type="term" value="C:cytosol"/>
    <property type="evidence" value="ECO:0007669"/>
    <property type="project" value="TreeGrafter"/>
</dbReference>
<dbReference type="InterPro" id="IPR023214">
    <property type="entry name" value="HAD_sf"/>
</dbReference>
<dbReference type="Gene3D" id="3.30.1240.10">
    <property type="match status" value="1"/>
</dbReference>
<accession>A0A0A7FYN1</accession>
<dbReference type="InterPro" id="IPR036412">
    <property type="entry name" value="HAD-like_sf"/>
</dbReference>
<proteinExistence type="predicted"/>
<sequence>MYKLIALDMDGTLLNSKKEISEKNREAIKKAKELGVYVVLASGRPIDGLVNFLEELDLIGDNDYVLSYNGCLVQKTKSRDVVCDVTITGKDFKYLLGLAKEAGVNIHAFSKEKGLITPHASKYTKFEASQNGIDFYEIDCNTVRDDEEIIKVMMIDEPEVLEKGIAKLPKEIYEKYSVARSTPFFLEFFNKNANKGEGLSLLAKHLGIKKEEIITMGDEMNDFPMIEYAGLGVAMGNACDEIKEIANHITDSNDEDGVAKVIEEFIVKERI</sequence>
<organism evidence="1 2">
    <name type="scientific">Clostridium baratii str. Sullivan</name>
    <dbReference type="NCBI Taxonomy" id="1415775"/>
    <lineage>
        <taxon>Bacteria</taxon>
        <taxon>Bacillati</taxon>
        <taxon>Bacillota</taxon>
        <taxon>Clostridia</taxon>
        <taxon>Eubacteriales</taxon>
        <taxon>Clostridiaceae</taxon>
        <taxon>Clostridium</taxon>
    </lineage>
</organism>
<dbReference type="GO" id="GO:0016791">
    <property type="term" value="F:phosphatase activity"/>
    <property type="evidence" value="ECO:0007669"/>
    <property type="project" value="UniProtKB-ARBA"/>
</dbReference>
<dbReference type="STRING" id="1561.NPD11_2819"/>
<dbReference type="NCBIfam" id="TIGR01484">
    <property type="entry name" value="HAD-SF-IIB"/>
    <property type="match status" value="1"/>
</dbReference>
<evidence type="ECO:0000313" key="2">
    <source>
        <dbReference type="Proteomes" id="UP000030635"/>
    </source>
</evidence>
<dbReference type="SFLD" id="SFLDG01144">
    <property type="entry name" value="C2.B.4:_PGP_Like"/>
    <property type="match status" value="1"/>
</dbReference>
<dbReference type="HOGENOM" id="CLU_044146_0_1_9"/>
<name>A0A0A7FYN1_9CLOT</name>
<dbReference type="Proteomes" id="UP000030635">
    <property type="component" value="Chromosome"/>
</dbReference>
<dbReference type="PANTHER" id="PTHR10000:SF8">
    <property type="entry name" value="HAD SUPERFAMILY HYDROLASE-LIKE, TYPE 3"/>
    <property type="match status" value="1"/>
</dbReference>
<dbReference type="OrthoDB" id="9781413at2"/>
<dbReference type="KEGG" id="cbv:U729_156"/>
<dbReference type="InterPro" id="IPR000150">
    <property type="entry name" value="Cof"/>
</dbReference>
<dbReference type="InterPro" id="IPR006379">
    <property type="entry name" value="HAD-SF_hydro_IIB"/>
</dbReference>
<dbReference type="AlphaFoldDB" id="A0A0A7FYN1"/>
<protein>
    <submittedName>
        <fullName evidence="1">HAD hydrolase, IIB family protein</fullName>
    </submittedName>
</protein>
<dbReference type="SUPFAM" id="SSF56784">
    <property type="entry name" value="HAD-like"/>
    <property type="match status" value="1"/>
</dbReference>
<reference evidence="1 2" key="1">
    <citation type="journal article" date="2015" name="Infect. Genet. Evol.">
        <title>Genomic sequences of six botulinum neurotoxin-producing strains representing three clostridial species illustrate the mobility and diversity of botulinum neurotoxin genes.</title>
        <authorList>
            <person name="Smith T.J."/>
            <person name="Hill K.K."/>
            <person name="Xie G."/>
            <person name="Foley B.T."/>
            <person name="Williamson C.H."/>
            <person name="Foster J.T."/>
            <person name="Johnson S.L."/>
            <person name="Chertkov O."/>
            <person name="Teshima H."/>
            <person name="Gibbons H.S."/>
            <person name="Johnsky L.A."/>
            <person name="Karavis M.A."/>
            <person name="Smith L.A."/>
        </authorList>
    </citation>
    <scope>NUCLEOTIDE SEQUENCE [LARGE SCALE GENOMIC DNA]</scope>
    <source>
        <strain evidence="1">Sullivan</strain>
    </source>
</reference>
<keyword evidence="1" id="KW-0378">Hydrolase</keyword>
<dbReference type="PROSITE" id="PS01228">
    <property type="entry name" value="COF_1"/>
    <property type="match status" value="1"/>
</dbReference>
<dbReference type="eggNOG" id="COG0561">
    <property type="taxonomic scope" value="Bacteria"/>
</dbReference>
<dbReference type="EMBL" id="CP006905">
    <property type="protein sequence ID" value="AIY84045.1"/>
    <property type="molecule type" value="Genomic_DNA"/>
</dbReference>
<gene>
    <name evidence="1" type="ORF">U729_156</name>
</gene>
<dbReference type="SFLD" id="SFLDS00003">
    <property type="entry name" value="Haloacid_Dehalogenase"/>
    <property type="match status" value="1"/>
</dbReference>
<dbReference type="NCBIfam" id="NF007806">
    <property type="entry name" value="PRK10513.1"/>
    <property type="match status" value="1"/>
</dbReference>
<dbReference type="NCBIfam" id="TIGR00099">
    <property type="entry name" value="Cof-subfamily"/>
    <property type="match status" value="1"/>
</dbReference>
<dbReference type="Gene3D" id="3.40.50.1000">
    <property type="entry name" value="HAD superfamily/HAD-like"/>
    <property type="match status" value="1"/>
</dbReference>
<dbReference type="PANTHER" id="PTHR10000">
    <property type="entry name" value="PHOSPHOSERINE PHOSPHATASE"/>
    <property type="match status" value="1"/>
</dbReference>
<evidence type="ECO:0000313" key="1">
    <source>
        <dbReference type="EMBL" id="AIY84045.1"/>
    </source>
</evidence>
<dbReference type="SFLD" id="SFLDG01140">
    <property type="entry name" value="C2.B:_Phosphomannomutase_and_P"/>
    <property type="match status" value="1"/>
</dbReference>
<dbReference type="RefSeq" id="WP_039310822.1">
    <property type="nucleotide sequence ID" value="NZ_CP006905.1"/>
</dbReference>
<dbReference type="GO" id="GO:0000287">
    <property type="term" value="F:magnesium ion binding"/>
    <property type="evidence" value="ECO:0007669"/>
    <property type="project" value="TreeGrafter"/>
</dbReference>
<dbReference type="CDD" id="cd07516">
    <property type="entry name" value="HAD_Pase"/>
    <property type="match status" value="1"/>
</dbReference>
<dbReference type="Pfam" id="PF08282">
    <property type="entry name" value="Hydrolase_3"/>
    <property type="match status" value="1"/>
</dbReference>
<keyword evidence="2" id="KW-1185">Reference proteome</keyword>